<gene>
    <name evidence="2" type="ORF">EDD55_10953</name>
</gene>
<dbReference type="InterPro" id="IPR018968">
    <property type="entry name" value="Phasin"/>
</dbReference>
<dbReference type="Proteomes" id="UP000295304">
    <property type="component" value="Unassembled WGS sequence"/>
</dbReference>
<protein>
    <submittedName>
        <fullName evidence="2">Phasin family protein</fullName>
    </submittedName>
</protein>
<dbReference type="InterPro" id="IPR010127">
    <property type="entry name" value="Phasin_subfam-1"/>
</dbReference>
<dbReference type="NCBIfam" id="TIGR01841">
    <property type="entry name" value="phasin"/>
    <property type="match status" value="1"/>
</dbReference>
<dbReference type="RefSeq" id="WP_165886374.1">
    <property type="nucleotide sequence ID" value="NZ_CP119676.1"/>
</dbReference>
<dbReference type="AlphaFoldDB" id="A0A4R3J7L1"/>
<evidence type="ECO:0000313" key="2">
    <source>
        <dbReference type="EMBL" id="TCS60893.1"/>
    </source>
</evidence>
<dbReference type="EMBL" id="SLZW01000009">
    <property type="protein sequence ID" value="TCS60893.1"/>
    <property type="molecule type" value="Genomic_DNA"/>
</dbReference>
<evidence type="ECO:0000313" key="3">
    <source>
        <dbReference type="Proteomes" id="UP000295304"/>
    </source>
</evidence>
<evidence type="ECO:0000259" key="1">
    <source>
        <dbReference type="Pfam" id="PF09361"/>
    </source>
</evidence>
<organism evidence="2 3">
    <name type="scientific">Varunaivibrio sulfuroxidans</name>
    <dbReference type="NCBI Taxonomy" id="1773489"/>
    <lineage>
        <taxon>Bacteria</taxon>
        <taxon>Pseudomonadati</taxon>
        <taxon>Pseudomonadota</taxon>
        <taxon>Alphaproteobacteria</taxon>
        <taxon>Rhodospirillales</taxon>
        <taxon>Magnetovibrionaceae</taxon>
        <taxon>Varunaivibrio</taxon>
    </lineage>
</organism>
<name>A0A4R3J7L1_9PROT</name>
<dbReference type="Pfam" id="PF09361">
    <property type="entry name" value="Phasin_2"/>
    <property type="match status" value="1"/>
</dbReference>
<sequence>MTTTTKKADPSASFDYSSYFTQFNPTKISEDFMNMGKNFALPGIDMEALAAYQRKNFEALTSANKAAIEGVQAITKQQAEFVREAMATSRDLFEQAGSISSPQDAAAKQAELLKTGYEKALKDVRTLSDTITKSSGETSKILNARFSESMDEARDMVLSLKA</sequence>
<keyword evidence="3" id="KW-1185">Reference proteome</keyword>
<accession>A0A4R3J7L1</accession>
<comment type="caution">
    <text evidence="2">The sequence shown here is derived from an EMBL/GenBank/DDBJ whole genome shotgun (WGS) entry which is preliminary data.</text>
</comment>
<proteinExistence type="predicted"/>
<feature type="domain" description="Phasin" evidence="1">
    <location>
        <begin position="47"/>
        <end position="146"/>
    </location>
</feature>
<reference evidence="2 3" key="1">
    <citation type="submission" date="2019-03" db="EMBL/GenBank/DDBJ databases">
        <title>Genomic Encyclopedia of Type Strains, Phase IV (KMG-IV): sequencing the most valuable type-strain genomes for metagenomic binning, comparative biology and taxonomic classification.</title>
        <authorList>
            <person name="Goeker M."/>
        </authorList>
    </citation>
    <scope>NUCLEOTIDE SEQUENCE [LARGE SCALE GENOMIC DNA]</scope>
    <source>
        <strain evidence="2 3">DSM 101688</strain>
    </source>
</reference>